<dbReference type="Proteomes" id="UP000050794">
    <property type="component" value="Unassembled WGS sequence"/>
</dbReference>
<accession>A0A183UH61</accession>
<dbReference type="EMBL" id="UYWY01019766">
    <property type="protein sequence ID" value="VDM39152.1"/>
    <property type="molecule type" value="Genomic_DNA"/>
</dbReference>
<feature type="region of interest" description="Disordered" evidence="1">
    <location>
        <begin position="67"/>
        <end position="89"/>
    </location>
</feature>
<feature type="region of interest" description="Disordered" evidence="1">
    <location>
        <begin position="1"/>
        <end position="50"/>
    </location>
</feature>
<name>A0A183UH61_TOXCA</name>
<evidence type="ECO:0000313" key="4">
    <source>
        <dbReference type="WBParaSite" id="TCNE_0000783101-mRNA-1"/>
    </source>
</evidence>
<sequence>MSKASDKCEQPKGILSKGIDHKEHIRFVAGDPQPKHRVATSPAPPPTKVTAPIVVYGAKDEIELLRAGSRNVHGDKLRDAKNQEQQPKQ</sequence>
<evidence type="ECO:0000256" key="1">
    <source>
        <dbReference type="SAM" id="MobiDB-lite"/>
    </source>
</evidence>
<keyword evidence="3" id="KW-1185">Reference proteome</keyword>
<proteinExistence type="predicted"/>
<feature type="compositionally biased region" description="Basic and acidic residues" evidence="1">
    <location>
        <begin position="72"/>
        <end position="82"/>
    </location>
</feature>
<feature type="compositionally biased region" description="Basic and acidic residues" evidence="1">
    <location>
        <begin position="1"/>
        <end position="10"/>
    </location>
</feature>
<protein>
    <submittedName>
        <fullName evidence="4">Death-associated protein 1</fullName>
    </submittedName>
</protein>
<dbReference type="WBParaSite" id="TCNE_0000783101-mRNA-1">
    <property type="protein sequence ID" value="TCNE_0000783101-mRNA-1"/>
    <property type="gene ID" value="TCNE_0000783101"/>
</dbReference>
<evidence type="ECO:0000313" key="2">
    <source>
        <dbReference type="EMBL" id="VDM39152.1"/>
    </source>
</evidence>
<organism evidence="3 4">
    <name type="scientific">Toxocara canis</name>
    <name type="common">Canine roundworm</name>
    <dbReference type="NCBI Taxonomy" id="6265"/>
    <lineage>
        <taxon>Eukaryota</taxon>
        <taxon>Metazoa</taxon>
        <taxon>Ecdysozoa</taxon>
        <taxon>Nematoda</taxon>
        <taxon>Chromadorea</taxon>
        <taxon>Rhabditida</taxon>
        <taxon>Spirurina</taxon>
        <taxon>Ascaridomorpha</taxon>
        <taxon>Ascaridoidea</taxon>
        <taxon>Toxocaridae</taxon>
        <taxon>Toxocara</taxon>
    </lineage>
</organism>
<gene>
    <name evidence="2" type="ORF">TCNE_LOCUS7831</name>
</gene>
<reference evidence="2 3" key="2">
    <citation type="submission" date="2018-11" db="EMBL/GenBank/DDBJ databases">
        <authorList>
            <consortium name="Pathogen Informatics"/>
        </authorList>
    </citation>
    <scope>NUCLEOTIDE SEQUENCE [LARGE SCALE GENOMIC DNA]</scope>
</reference>
<evidence type="ECO:0000313" key="3">
    <source>
        <dbReference type="Proteomes" id="UP000050794"/>
    </source>
</evidence>
<reference evidence="4" key="1">
    <citation type="submission" date="2016-06" db="UniProtKB">
        <authorList>
            <consortium name="WormBaseParasite"/>
        </authorList>
    </citation>
    <scope>IDENTIFICATION</scope>
</reference>
<dbReference type="AlphaFoldDB" id="A0A183UH61"/>